<dbReference type="PROSITE" id="PS51352">
    <property type="entry name" value="THIOREDOXIN_2"/>
    <property type="match status" value="1"/>
</dbReference>
<dbReference type="HOGENOM" id="CLU_056135_1_0_5"/>
<dbReference type="PANTHER" id="PTHR42852:SF18">
    <property type="entry name" value="CHROMOSOME UNDETERMINED SCAFFOLD_47, WHOLE GENOME SHOTGUN SEQUENCE"/>
    <property type="match status" value="1"/>
</dbReference>
<dbReference type="InterPro" id="IPR013740">
    <property type="entry name" value="Redoxin"/>
</dbReference>
<dbReference type="SUPFAM" id="SSF52833">
    <property type="entry name" value="Thioredoxin-like"/>
    <property type="match status" value="1"/>
</dbReference>
<gene>
    <name evidence="2" type="primary">fixW2</name>
    <name evidence="2" type="ordered locus">SM11_chr1484</name>
</gene>
<sequence length="388" mass="43102">MESNKILSVESQAPALKVRDWVRGEPLANFQPGKLYILEFCGTWCGPCVGAMLNLIELQETYKDSGVEVVAVAADERAASADEARTKLDAWLTENFPKLNFRVGLDDTGAMDTLWMKPSFSIGIPRVFVIDRDGSIAFIGHPDKLHDVLPQLLDGTWRTSAQAKAAERERIAVDEPKARKQALMEPIRGKRRAAEEIGDWKTALAAIEEGIALDPDNYNLRASQVHLLLDKICDMETGLAVLWQFVREAVDRGGAHWLLTAMMQIFHQSLPSGERFAMGKVLSKHILALDLAQCSLPPSLLFREVARYYHEIGNKDRAVELIELALKSLDGPDPDMHGLKKDFKPDLLQTLANYKGEEVCYGDVCVVPRTSATPKAEQENPAERGALE</sequence>
<dbReference type="RefSeq" id="WP_014529435.1">
    <property type="nucleotide sequence ID" value="NC_017325.1"/>
</dbReference>
<dbReference type="CDD" id="cd02966">
    <property type="entry name" value="TlpA_like_family"/>
    <property type="match status" value="1"/>
</dbReference>
<dbReference type="Gene3D" id="3.40.30.10">
    <property type="entry name" value="Glutaredoxin"/>
    <property type="match status" value="1"/>
</dbReference>
<dbReference type="Proteomes" id="UP000009045">
    <property type="component" value="Chromosome"/>
</dbReference>
<organism evidence="2 3">
    <name type="scientific">Sinorhizobium meliloti (strain SM11)</name>
    <dbReference type="NCBI Taxonomy" id="707241"/>
    <lineage>
        <taxon>Bacteria</taxon>
        <taxon>Pseudomonadati</taxon>
        <taxon>Pseudomonadota</taxon>
        <taxon>Alphaproteobacteria</taxon>
        <taxon>Hyphomicrobiales</taxon>
        <taxon>Rhizobiaceae</taxon>
        <taxon>Sinorhizobium/Ensifer group</taxon>
        <taxon>Sinorhizobium</taxon>
    </lineage>
</organism>
<reference evidence="2 3" key="1">
    <citation type="journal article" date="2011" name="J. Biotechnol.">
        <title>The complete genome sequence of the dominant Sinorhizobium meliloti field isolate SM11 extends the S. meliloti pan-genome.</title>
        <authorList>
            <person name="Schneiker-Bekel S."/>
            <person name="Wibberg D."/>
            <person name="Bekel T."/>
            <person name="Blom J."/>
            <person name="Linke B."/>
            <person name="Neuweger H."/>
            <person name="Stiens M."/>
            <person name="Vorholter F.J."/>
            <person name="Weidner S."/>
            <person name="Goesmann A."/>
            <person name="Puhler A."/>
            <person name="Schluter A."/>
        </authorList>
    </citation>
    <scope>NUCLEOTIDE SEQUENCE [LARGE SCALE GENOMIC DNA]</scope>
    <source>
        <strain evidence="2 3">SM11</strain>
    </source>
</reference>
<dbReference type="GO" id="GO:0016491">
    <property type="term" value="F:oxidoreductase activity"/>
    <property type="evidence" value="ECO:0007669"/>
    <property type="project" value="InterPro"/>
</dbReference>
<protein>
    <submittedName>
        <fullName evidence="2">Alkyl hydroperoxide reductase/ Thiol specific antioxidant/ Mal allergen</fullName>
    </submittedName>
</protein>
<dbReference type="KEGG" id="smx:SM11_chr1484"/>
<dbReference type="InterPro" id="IPR013766">
    <property type="entry name" value="Thioredoxin_domain"/>
</dbReference>
<dbReference type="InterPro" id="IPR050553">
    <property type="entry name" value="Thioredoxin_ResA/DsbE_sf"/>
</dbReference>
<accession>F7X6R8</accession>
<dbReference type="AlphaFoldDB" id="F7X6R8"/>
<dbReference type="PANTHER" id="PTHR42852">
    <property type="entry name" value="THIOL:DISULFIDE INTERCHANGE PROTEIN DSBE"/>
    <property type="match status" value="1"/>
</dbReference>
<dbReference type="PATRIC" id="fig|707241.3.peg.1558"/>
<dbReference type="Pfam" id="PF08534">
    <property type="entry name" value="Redoxin"/>
    <property type="match status" value="1"/>
</dbReference>
<proteinExistence type="predicted"/>
<feature type="domain" description="Thioredoxin" evidence="1">
    <location>
        <begin position="7"/>
        <end position="158"/>
    </location>
</feature>
<name>F7X6R8_SINMM</name>
<dbReference type="EMBL" id="CP001830">
    <property type="protein sequence ID" value="AEH78760.1"/>
    <property type="molecule type" value="Genomic_DNA"/>
</dbReference>
<evidence type="ECO:0000313" key="3">
    <source>
        <dbReference type="Proteomes" id="UP000009045"/>
    </source>
</evidence>
<evidence type="ECO:0000313" key="2">
    <source>
        <dbReference type="EMBL" id="AEH78760.1"/>
    </source>
</evidence>
<evidence type="ECO:0000259" key="1">
    <source>
        <dbReference type="PROSITE" id="PS51352"/>
    </source>
</evidence>
<dbReference type="InterPro" id="IPR036249">
    <property type="entry name" value="Thioredoxin-like_sf"/>
</dbReference>